<feature type="binding site" evidence="3">
    <location>
        <position position="22"/>
    </location>
    <ligand>
        <name>Zn(2+)</name>
        <dbReference type="ChEBI" id="CHEBI:29105"/>
        <note>ligand shared with metalloproteinase partner</note>
    </ligand>
</feature>
<dbReference type="GO" id="GO:0005615">
    <property type="term" value="C:extracellular space"/>
    <property type="evidence" value="ECO:0007669"/>
    <property type="project" value="TreeGrafter"/>
</dbReference>
<dbReference type="InterPro" id="IPR027465">
    <property type="entry name" value="TIMP_C"/>
</dbReference>
<dbReference type="SUPFAM" id="SSF50242">
    <property type="entry name" value="TIMP-like"/>
    <property type="match status" value="1"/>
</dbReference>
<feature type="disulfide bond" evidence="4">
    <location>
        <begin position="22"/>
        <end position="89"/>
    </location>
</feature>
<dbReference type="Proteomes" id="UP000596742">
    <property type="component" value="Unassembled WGS sequence"/>
</dbReference>
<feature type="signal peptide" evidence="5">
    <location>
        <begin position="1"/>
        <end position="16"/>
    </location>
</feature>
<keyword evidence="5" id="KW-0732">Signal</keyword>
<dbReference type="GO" id="GO:0002020">
    <property type="term" value="F:protease binding"/>
    <property type="evidence" value="ECO:0007669"/>
    <property type="project" value="TreeGrafter"/>
</dbReference>
<comment type="subcellular location">
    <subcellularLocation>
        <location evidence="1">Secreted</location>
    </subcellularLocation>
</comment>
<dbReference type="GO" id="GO:0008191">
    <property type="term" value="F:metalloendopeptidase inhibitor activity"/>
    <property type="evidence" value="ECO:0007669"/>
    <property type="project" value="InterPro"/>
</dbReference>
<protein>
    <recommendedName>
        <fullName evidence="8">NTR domain-containing protein</fullName>
    </recommendedName>
</protein>
<organism evidence="6 7">
    <name type="scientific">Mytilus galloprovincialis</name>
    <name type="common">Mediterranean mussel</name>
    <dbReference type="NCBI Taxonomy" id="29158"/>
    <lineage>
        <taxon>Eukaryota</taxon>
        <taxon>Metazoa</taxon>
        <taxon>Spiralia</taxon>
        <taxon>Lophotrochozoa</taxon>
        <taxon>Mollusca</taxon>
        <taxon>Bivalvia</taxon>
        <taxon>Autobranchia</taxon>
        <taxon>Pteriomorphia</taxon>
        <taxon>Mytilida</taxon>
        <taxon>Mytiloidea</taxon>
        <taxon>Mytilidae</taxon>
        <taxon>Mytilinae</taxon>
        <taxon>Mytilus</taxon>
    </lineage>
</organism>
<dbReference type="PANTHER" id="PTHR11844:SF25">
    <property type="entry name" value="NTR DOMAIN-CONTAINING PROTEIN"/>
    <property type="match status" value="1"/>
</dbReference>
<dbReference type="GO" id="GO:0031012">
    <property type="term" value="C:extracellular matrix"/>
    <property type="evidence" value="ECO:0007669"/>
    <property type="project" value="TreeGrafter"/>
</dbReference>
<keyword evidence="3" id="KW-0479">Metal-binding</keyword>
<evidence type="ECO:0000313" key="7">
    <source>
        <dbReference type="Proteomes" id="UP000596742"/>
    </source>
</evidence>
<evidence type="ECO:0000256" key="1">
    <source>
        <dbReference type="ARBA" id="ARBA00004613"/>
    </source>
</evidence>
<keyword evidence="2" id="KW-0964">Secreted</keyword>
<feature type="disulfide bond" evidence="4">
    <location>
        <begin position="161"/>
        <end position="173"/>
    </location>
</feature>
<dbReference type="GO" id="GO:0051045">
    <property type="term" value="P:negative regulation of membrane protein ectodomain proteolysis"/>
    <property type="evidence" value="ECO:0007669"/>
    <property type="project" value="TreeGrafter"/>
</dbReference>
<evidence type="ECO:0008006" key="8">
    <source>
        <dbReference type="Google" id="ProtNLM"/>
    </source>
</evidence>
<dbReference type="Gene3D" id="2.40.50.120">
    <property type="match status" value="1"/>
</dbReference>
<keyword evidence="4" id="KW-1015">Disulfide bond</keyword>
<dbReference type="EMBL" id="UYJE01004469">
    <property type="protein sequence ID" value="VDI28262.1"/>
    <property type="molecule type" value="Genomic_DNA"/>
</dbReference>
<evidence type="ECO:0000256" key="5">
    <source>
        <dbReference type="SAM" id="SignalP"/>
    </source>
</evidence>
<evidence type="ECO:0000256" key="2">
    <source>
        <dbReference type="ARBA" id="ARBA00022525"/>
    </source>
</evidence>
<dbReference type="Gene3D" id="3.90.370.10">
    <property type="entry name" value="Tissue inhibitor of metalloproteinase-1. Chain B, domain 1"/>
    <property type="match status" value="1"/>
</dbReference>
<evidence type="ECO:0000313" key="6">
    <source>
        <dbReference type="EMBL" id="VDI28262.1"/>
    </source>
</evidence>
<dbReference type="InterPro" id="IPR001820">
    <property type="entry name" value="TIMP"/>
</dbReference>
<keyword evidence="7" id="KW-1185">Reference proteome</keyword>
<gene>
    <name evidence="6" type="ORF">MGAL_10B032207</name>
</gene>
<dbReference type="SMART" id="SM00206">
    <property type="entry name" value="NTR"/>
    <property type="match status" value="1"/>
</dbReference>
<dbReference type="AlphaFoldDB" id="A0A8B6E394"/>
<dbReference type="PANTHER" id="PTHR11844">
    <property type="entry name" value="METALLOPROTEASE INHIBITOR"/>
    <property type="match status" value="1"/>
</dbReference>
<dbReference type="InterPro" id="IPR008993">
    <property type="entry name" value="TIMP-like_OB-fold"/>
</dbReference>
<dbReference type="OrthoDB" id="6041373at2759"/>
<dbReference type="GO" id="GO:0046872">
    <property type="term" value="F:metal ion binding"/>
    <property type="evidence" value="ECO:0007669"/>
    <property type="project" value="UniProtKB-KW"/>
</dbReference>
<comment type="caution">
    <text evidence="6">The sequence shown here is derived from an EMBL/GenBank/DDBJ whole genome shotgun (WGS) entry which is preliminary data.</text>
</comment>
<keyword evidence="3" id="KW-0862">Zinc</keyword>
<reference evidence="6" key="1">
    <citation type="submission" date="2018-11" db="EMBL/GenBank/DDBJ databases">
        <authorList>
            <person name="Alioto T."/>
            <person name="Alioto T."/>
        </authorList>
    </citation>
    <scope>NUCLEOTIDE SEQUENCE</scope>
</reference>
<feature type="disulfide bond" evidence="4">
    <location>
        <begin position="34"/>
        <end position="141"/>
    </location>
</feature>
<sequence>MRTIMYASFLVMCCFAISEQSCMCGSASTQLNVCYSHIVVEAKIESYSENAYDRNYQISATKFYKGKEGWYDKLADKTTLVTPKDYTVCGPVDLKVGFSYILTVDVRSGKMRNTDCDLQVEASKATNTLLEGLNGKYLENCDCKIPDDMDEPQVIRSPNLCEHLHCDNRDIICAKDVNGQCNWQPC</sequence>
<feature type="chain" id="PRO_5032818361" description="NTR domain-containing protein" evidence="5">
    <location>
        <begin position="17"/>
        <end position="186"/>
    </location>
</feature>
<accession>A0A8B6E394</accession>
<evidence type="ECO:0000256" key="4">
    <source>
        <dbReference type="PIRSR" id="PIRSR601820-3"/>
    </source>
</evidence>
<dbReference type="Pfam" id="PF00965">
    <property type="entry name" value="TIMP"/>
    <property type="match status" value="1"/>
</dbReference>
<name>A0A8B6E394_MYTGA</name>
<proteinExistence type="predicted"/>
<evidence type="ECO:0000256" key="3">
    <source>
        <dbReference type="PIRSR" id="PIRSR601820-1"/>
    </source>
</evidence>
<feature type="disulfide bond" evidence="4">
    <location>
        <begin position="143"/>
        <end position="181"/>
    </location>
</feature>
<feature type="disulfide bond" evidence="4">
    <location>
        <begin position="24"/>
        <end position="116"/>
    </location>
</feature>